<dbReference type="EMBL" id="CP002431">
    <property type="protein sequence ID" value="ADU64017.1"/>
    <property type="molecule type" value="Genomic_DNA"/>
</dbReference>
<dbReference type="OrthoDB" id="9772589at2"/>
<dbReference type="eggNOG" id="COG0683">
    <property type="taxonomic scope" value="Bacteria"/>
</dbReference>
<organism evidence="7 8">
    <name type="scientific">Pseudodesulfovibrio aespoeensis (strain ATCC 700646 / DSM 10631 / Aspo-2)</name>
    <name type="common">Desulfovibrio aespoeensis</name>
    <dbReference type="NCBI Taxonomy" id="643562"/>
    <lineage>
        <taxon>Bacteria</taxon>
        <taxon>Pseudomonadati</taxon>
        <taxon>Thermodesulfobacteriota</taxon>
        <taxon>Desulfovibrionia</taxon>
        <taxon>Desulfovibrionales</taxon>
        <taxon>Desulfovibrionaceae</taxon>
    </lineage>
</organism>
<protein>
    <submittedName>
        <fullName evidence="7">Extracellular ligand-binding receptor</fullName>
    </submittedName>
</protein>
<feature type="signal peptide" evidence="5">
    <location>
        <begin position="1"/>
        <end position="19"/>
    </location>
</feature>
<comment type="similarity">
    <text evidence="1">Belongs to the leucine-binding protein family.</text>
</comment>
<reference evidence="7 8" key="2">
    <citation type="journal article" date="2014" name="Genome Announc.">
        <title>Complete Genome Sequence of the Subsurface, Mesophilic Sulfate-Reducing Bacterium Desulfovibrio aespoeensis Aspo-2.</title>
        <authorList>
            <person name="Pedersen K."/>
            <person name="Bengtsson A."/>
            <person name="Edlund J."/>
            <person name="Rabe L."/>
            <person name="Hazen T."/>
            <person name="Chakraborty R."/>
            <person name="Goodwin L."/>
            <person name="Shapiro N."/>
        </authorList>
    </citation>
    <scope>NUCLEOTIDE SEQUENCE [LARGE SCALE GENOMIC DNA]</scope>
    <source>
        <strain evidence="8">ATCC 700646 / DSM 10631 / Aspo-2</strain>
    </source>
</reference>
<dbReference type="PROSITE" id="PS51257">
    <property type="entry name" value="PROKAR_LIPOPROTEIN"/>
    <property type="match status" value="1"/>
</dbReference>
<dbReference type="PANTHER" id="PTHR47151">
    <property type="entry name" value="LEU/ILE/VAL-BINDING ABC TRANSPORTER SUBUNIT"/>
    <property type="match status" value="1"/>
</dbReference>
<accession>E6VZE5</accession>
<evidence type="ECO:0000256" key="4">
    <source>
        <dbReference type="ARBA" id="ARBA00022970"/>
    </source>
</evidence>
<keyword evidence="3 5" id="KW-0732">Signal</keyword>
<keyword evidence="8" id="KW-1185">Reference proteome</keyword>
<gene>
    <name evidence="7" type="ordered locus">Daes_3024</name>
</gene>
<dbReference type="SUPFAM" id="SSF53822">
    <property type="entry name" value="Periplasmic binding protein-like I"/>
    <property type="match status" value="1"/>
</dbReference>
<evidence type="ECO:0000256" key="2">
    <source>
        <dbReference type="ARBA" id="ARBA00022448"/>
    </source>
</evidence>
<reference evidence="8" key="1">
    <citation type="submission" date="2010-12" db="EMBL/GenBank/DDBJ databases">
        <title>Complete sequence of Desulfovibrio aespoeensis Aspo-2.</title>
        <authorList>
            <consortium name="US DOE Joint Genome Institute"/>
            <person name="Lucas S."/>
            <person name="Copeland A."/>
            <person name="Lapidus A."/>
            <person name="Cheng J.-F."/>
            <person name="Goodwin L."/>
            <person name="Pitluck S."/>
            <person name="Chertkov O."/>
            <person name="Misra M."/>
            <person name="Detter J.C."/>
            <person name="Han C."/>
            <person name="Tapia R."/>
            <person name="Land M."/>
            <person name="Hauser L."/>
            <person name="Kyrpides N."/>
            <person name="Ivanova N."/>
            <person name="Ovchinnikova G."/>
            <person name="Pedersen K."/>
            <person name="Jagevall S."/>
            <person name="Hazen T."/>
            <person name="Woyke T."/>
        </authorList>
    </citation>
    <scope>NUCLEOTIDE SEQUENCE [LARGE SCALE GENOMIC DNA]</scope>
    <source>
        <strain evidence="8">ATCC 700646 / DSM 10631 / Aspo-2</strain>
    </source>
</reference>
<evidence type="ECO:0000256" key="1">
    <source>
        <dbReference type="ARBA" id="ARBA00010062"/>
    </source>
</evidence>
<dbReference type="STRING" id="643562.Daes_3024"/>
<dbReference type="InterPro" id="IPR000709">
    <property type="entry name" value="Leu_Ile_Val-bd"/>
</dbReference>
<dbReference type="PANTHER" id="PTHR47151:SF2">
    <property type="entry name" value="AMINO ACID BINDING PROTEIN"/>
    <property type="match status" value="1"/>
</dbReference>
<feature type="domain" description="Leucine-binding protein" evidence="6">
    <location>
        <begin position="33"/>
        <end position="369"/>
    </location>
</feature>
<dbReference type="Pfam" id="PF13458">
    <property type="entry name" value="Peripla_BP_6"/>
    <property type="match status" value="1"/>
</dbReference>
<dbReference type="RefSeq" id="WP_013515918.1">
    <property type="nucleotide sequence ID" value="NC_014844.1"/>
</dbReference>
<keyword evidence="4" id="KW-0029">Amino-acid transport</keyword>
<evidence type="ECO:0000313" key="7">
    <source>
        <dbReference type="EMBL" id="ADU64017.1"/>
    </source>
</evidence>
<sequence length="383" mass="40798" precursor="true">MKRLFVLGVALAALALVLAGCGGGEEKKADQILKIGTLSPLTGPYAADGNDIKQGTEAAVAVMKAQGGIPGYTDIVVVPTDSACDPKQAVAAANKLINDKVPAVIGAYCSSATIPASETLAEENIIMITPASTSPTVTERGLPYMFRTCGRDDHQAPAAVKFMKEVENVKTVFIVDDKTTYSQGMADGVAAAAKEAGIEVLGHDHVNQGDKDFSAVLTMVKDKNPDLFYISLQNSSSGATMVIQARRMGITAILMGQDAVYHPKLIEFAKADSEGMFCTFGDIDTDTQGYKDFKANYSSKYSEPGAYSAYSYDSAMAYMLAVKAAGTTDPAKVREELLKLSFDGASKKVSYDEKGDSGSNYTVYQVKDGQFVPYWNSLTGQKY</sequence>
<evidence type="ECO:0000256" key="5">
    <source>
        <dbReference type="SAM" id="SignalP"/>
    </source>
</evidence>
<dbReference type="HOGENOM" id="CLU_027128_6_0_7"/>
<dbReference type="GO" id="GO:0006865">
    <property type="term" value="P:amino acid transport"/>
    <property type="evidence" value="ECO:0007669"/>
    <property type="project" value="UniProtKB-KW"/>
</dbReference>
<evidence type="ECO:0000259" key="6">
    <source>
        <dbReference type="Pfam" id="PF13458"/>
    </source>
</evidence>
<feature type="chain" id="PRO_5003211243" evidence="5">
    <location>
        <begin position="20"/>
        <end position="383"/>
    </location>
</feature>
<keyword evidence="7" id="KW-0675">Receptor</keyword>
<keyword evidence="2" id="KW-0813">Transport</keyword>
<dbReference type="PRINTS" id="PR00337">
    <property type="entry name" value="LEUILEVALBP"/>
</dbReference>
<evidence type="ECO:0000313" key="8">
    <source>
        <dbReference type="Proteomes" id="UP000002191"/>
    </source>
</evidence>
<dbReference type="AlphaFoldDB" id="E6VZE5"/>
<dbReference type="Gene3D" id="3.40.50.2300">
    <property type="match status" value="2"/>
</dbReference>
<evidence type="ECO:0000256" key="3">
    <source>
        <dbReference type="ARBA" id="ARBA00022729"/>
    </source>
</evidence>
<dbReference type="InterPro" id="IPR028081">
    <property type="entry name" value="Leu-bd"/>
</dbReference>
<proteinExistence type="inferred from homology"/>
<dbReference type="CDD" id="cd06342">
    <property type="entry name" value="PBP1_ABC_LIVBP-like"/>
    <property type="match status" value="1"/>
</dbReference>
<dbReference type="InterPro" id="IPR028082">
    <property type="entry name" value="Peripla_BP_I"/>
</dbReference>
<dbReference type="Proteomes" id="UP000002191">
    <property type="component" value="Chromosome"/>
</dbReference>
<dbReference type="KEGG" id="das:Daes_3024"/>
<name>E6VZE5_PSEA9</name>